<keyword evidence="3" id="KW-1185">Reference proteome</keyword>
<dbReference type="InterPro" id="IPR045079">
    <property type="entry name" value="Oxoprolinase-like"/>
</dbReference>
<sequence>MEARRIGVDVGGTFTDVALSLDGEIVTAKVPSTADQSEGVIAGIETACAEAGVDPERVDEFSHAMTVSVNALLEENGARTALVTTEGFRDVLEIGRQERPSLYDLDAEKPTPLVPRRRRFEVSERATTEGV</sequence>
<dbReference type="PANTHER" id="PTHR11365:SF23">
    <property type="entry name" value="HYPOTHETICAL 5-OXOPROLINASE (EUROFUNG)-RELATED"/>
    <property type="match status" value="1"/>
</dbReference>
<reference evidence="2 3" key="1">
    <citation type="journal article" date="2019" name="Int. J. Syst. Evol. Microbiol.">
        <title>The Global Catalogue of Microorganisms (GCM) 10K type strain sequencing project: providing services to taxonomists for standard genome sequencing and annotation.</title>
        <authorList>
            <consortium name="The Broad Institute Genomics Platform"/>
            <consortium name="The Broad Institute Genome Sequencing Center for Infectious Disease"/>
            <person name="Wu L."/>
            <person name="Ma J."/>
        </authorList>
    </citation>
    <scope>NUCLEOTIDE SEQUENCE [LARGE SCALE GENOMIC DNA]</scope>
    <source>
        <strain evidence="2 3">PJ61</strain>
    </source>
</reference>
<dbReference type="Pfam" id="PF05378">
    <property type="entry name" value="Hydant_A_N"/>
    <property type="match status" value="1"/>
</dbReference>
<dbReference type="Gene3D" id="3.30.420.40">
    <property type="match status" value="1"/>
</dbReference>
<dbReference type="InterPro" id="IPR008040">
    <property type="entry name" value="Hydant_A_N"/>
</dbReference>
<feature type="domain" description="Hydantoinase/oxoprolinase N-terminal" evidence="1">
    <location>
        <begin position="5"/>
        <end position="129"/>
    </location>
</feature>
<organism evidence="2 3">
    <name type="scientific">Halorubrum pallidum</name>
    <dbReference type="NCBI Taxonomy" id="1526114"/>
    <lineage>
        <taxon>Archaea</taxon>
        <taxon>Methanobacteriati</taxon>
        <taxon>Methanobacteriota</taxon>
        <taxon>Stenosarchaea group</taxon>
        <taxon>Halobacteria</taxon>
        <taxon>Halobacteriales</taxon>
        <taxon>Haloferacaceae</taxon>
        <taxon>Halorubrum</taxon>
    </lineage>
</organism>
<dbReference type="PANTHER" id="PTHR11365">
    <property type="entry name" value="5-OXOPROLINASE RELATED"/>
    <property type="match status" value="1"/>
</dbReference>
<feature type="non-terminal residue" evidence="2">
    <location>
        <position position="131"/>
    </location>
</feature>
<dbReference type="SUPFAM" id="SSF53067">
    <property type="entry name" value="Actin-like ATPase domain"/>
    <property type="match status" value="1"/>
</dbReference>
<evidence type="ECO:0000313" key="2">
    <source>
        <dbReference type="EMBL" id="MFC6769976.1"/>
    </source>
</evidence>
<dbReference type="AlphaFoldDB" id="A0ABD5T357"/>
<dbReference type="Proteomes" id="UP001596274">
    <property type="component" value="Unassembled WGS sequence"/>
</dbReference>
<evidence type="ECO:0000313" key="3">
    <source>
        <dbReference type="Proteomes" id="UP001596274"/>
    </source>
</evidence>
<name>A0ABD5T357_9EURY</name>
<dbReference type="InterPro" id="IPR043129">
    <property type="entry name" value="ATPase_NBD"/>
</dbReference>
<gene>
    <name evidence="2" type="ORF">ACFQDD_00300</name>
</gene>
<dbReference type="EMBL" id="JBHSWT010000006">
    <property type="protein sequence ID" value="MFC6769976.1"/>
    <property type="molecule type" value="Genomic_DNA"/>
</dbReference>
<proteinExistence type="predicted"/>
<evidence type="ECO:0000259" key="1">
    <source>
        <dbReference type="Pfam" id="PF05378"/>
    </source>
</evidence>
<comment type="caution">
    <text evidence="2">The sequence shown here is derived from an EMBL/GenBank/DDBJ whole genome shotgun (WGS) entry which is preliminary data.</text>
</comment>
<protein>
    <submittedName>
        <fullName evidence="2">Hydantoinase/oxoprolinase N-terminal domain-containing protein</fullName>
    </submittedName>
</protein>
<accession>A0ABD5T357</accession>